<dbReference type="GO" id="GO:0000139">
    <property type="term" value="C:Golgi membrane"/>
    <property type="evidence" value="ECO:0000318"/>
    <property type="project" value="GO_Central"/>
</dbReference>
<dbReference type="PANTHER" id="PTHR46779">
    <property type="entry name" value="BETA-1,6-GALACTOSYLTRANSFERASE GALT29A"/>
    <property type="match status" value="1"/>
</dbReference>
<dbReference type="GO" id="GO:0008378">
    <property type="term" value="F:galactosyltransferase activity"/>
    <property type="evidence" value="ECO:0000318"/>
    <property type="project" value="GO_Central"/>
</dbReference>
<accession>A0A2G3A4J8</accession>
<reference evidence="2 3" key="2">
    <citation type="journal article" date="2017" name="Genome Biol.">
        <title>New reference genome sequences of hot pepper reveal the massive evolution of plant disease-resistance genes by retroduplication.</title>
        <authorList>
            <person name="Kim S."/>
            <person name="Park J."/>
            <person name="Yeom S.I."/>
            <person name="Kim Y.M."/>
            <person name="Seo E."/>
            <person name="Kim K.T."/>
            <person name="Kim M.S."/>
            <person name="Lee J.M."/>
            <person name="Cheong K."/>
            <person name="Shin H.S."/>
            <person name="Kim S.B."/>
            <person name="Han K."/>
            <person name="Lee J."/>
            <person name="Park M."/>
            <person name="Lee H.A."/>
            <person name="Lee H.Y."/>
            <person name="Lee Y."/>
            <person name="Oh S."/>
            <person name="Lee J.H."/>
            <person name="Choi E."/>
            <person name="Choi E."/>
            <person name="Lee S.E."/>
            <person name="Jeon J."/>
            <person name="Kim H."/>
            <person name="Choi G."/>
            <person name="Song H."/>
            <person name="Lee J."/>
            <person name="Lee S.C."/>
            <person name="Kwon J.K."/>
            <person name="Lee H.Y."/>
            <person name="Koo N."/>
            <person name="Hong Y."/>
            <person name="Kim R.W."/>
            <person name="Kang W.H."/>
            <person name="Huh J.H."/>
            <person name="Kang B.C."/>
            <person name="Yang T.J."/>
            <person name="Lee Y.H."/>
            <person name="Bennetzen J.L."/>
            <person name="Choi D."/>
        </authorList>
    </citation>
    <scope>NUCLEOTIDE SEQUENCE [LARGE SCALE GENOMIC DNA]</scope>
    <source>
        <strain evidence="3">cv. CM334</strain>
    </source>
</reference>
<protein>
    <submittedName>
        <fullName evidence="2">Uncharacterized protein</fullName>
    </submittedName>
</protein>
<gene>
    <name evidence="2" type="ORF">T459_04224</name>
</gene>
<organism evidence="2 3">
    <name type="scientific">Capsicum annuum</name>
    <name type="common">Capsicum pepper</name>
    <dbReference type="NCBI Taxonomy" id="4072"/>
    <lineage>
        <taxon>Eukaryota</taxon>
        <taxon>Viridiplantae</taxon>
        <taxon>Streptophyta</taxon>
        <taxon>Embryophyta</taxon>
        <taxon>Tracheophyta</taxon>
        <taxon>Spermatophyta</taxon>
        <taxon>Magnoliopsida</taxon>
        <taxon>eudicotyledons</taxon>
        <taxon>Gunneridae</taxon>
        <taxon>Pentapetalae</taxon>
        <taxon>asterids</taxon>
        <taxon>lamiids</taxon>
        <taxon>Solanales</taxon>
        <taxon>Solanaceae</taxon>
        <taxon>Solanoideae</taxon>
        <taxon>Capsiceae</taxon>
        <taxon>Capsicum</taxon>
    </lineage>
</organism>
<dbReference type="Gramene" id="PHT89111">
    <property type="protein sequence ID" value="PHT89111"/>
    <property type="gene ID" value="T459_04224"/>
</dbReference>
<name>A0A2G3A4J8_CAPAN</name>
<reference evidence="2 3" key="1">
    <citation type="journal article" date="2014" name="Nat. Genet.">
        <title>Genome sequence of the hot pepper provides insights into the evolution of pungency in Capsicum species.</title>
        <authorList>
            <person name="Kim S."/>
            <person name="Park M."/>
            <person name="Yeom S.I."/>
            <person name="Kim Y.M."/>
            <person name="Lee J.M."/>
            <person name="Lee H.A."/>
            <person name="Seo E."/>
            <person name="Choi J."/>
            <person name="Cheong K."/>
            <person name="Kim K.T."/>
            <person name="Jung K."/>
            <person name="Lee G.W."/>
            <person name="Oh S.K."/>
            <person name="Bae C."/>
            <person name="Kim S.B."/>
            <person name="Lee H.Y."/>
            <person name="Kim S.Y."/>
            <person name="Kim M.S."/>
            <person name="Kang B.C."/>
            <person name="Jo Y.D."/>
            <person name="Yang H.B."/>
            <person name="Jeong H.J."/>
            <person name="Kang W.H."/>
            <person name="Kwon J.K."/>
            <person name="Shin C."/>
            <person name="Lim J.Y."/>
            <person name="Park J.H."/>
            <person name="Huh J.H."/>
            <person name="Kim J.S."/>
            <person name="Kim B.D."/>
            <person name="Cohen O."/>
            <person name="Paran I."/>
            <person name="Suh M.C."/>
            <person name="Lee S.B."/>
            <person name="Kim Y.K."/>
            <person name="Shin Y."/>
            <person name="Noh S.J."/>
            <person name="Park J."/>
            <person name="Seo Y.S."/>
            <person name="Kwon S.Y."/>
            <person name="Kim H.A."/>
            <person name="Park J.M."/>
            <person name="Kim H.J."/>
            <person name="Choi S.B."/>
            <person name="Bosland P.W."/>
            <person name="Reeves G."/>
            <person name="Jo S.H."/>
            <person name="Lee B.W."/>
            <person name="Cho H.T."/>
            <person name="Choi H.S."/>
            <person name="Lee M.S."/>
            <person name="Yu Y."/>
            <person name="Do Choi Y."/>
            <person name="Park B.S."/>
            <person name="van Deynze A."/>
            <person name="Ashrafi H."/>
            <person name="Hill T."/>
            <person name="Kim W.T."/>
            <person name="Pai H.S."/>
            <person name="Ahn H.K."/>
            <person name="Yeam I."/>
            <person name="Giovannoni J.J."/>
            <person name="Rose J.K."/>
            <person name="Sorensen I."/>
            <person name="Lee S.J."/>
            <person name="Kim R.W."/>
            <person name="Choi I.Y."/>
            <person name="Choi B.S."/>
            <person name="Lim J.S."/>
            <person name="Lee Y.H."/>
            <person name="Choi D."/>
        </authorList>
    </citation>
    <scope>NUCLEOTIDE SEQUENCE [LARGE SCALE GENOMIC DNA]</scope>
    <source>
        <strain evidence="3">cv. CM334</strain>
    </source>
</reference>
<dbReference type="EMBL" id="AYRZ02000002">
    <property type="protein sequence ID" value="PHT89111.1"/>
    <property type="molecule type" value="Genomic_DNA"/>
</dbReference>
<sequence>MLCGVCDYVCYAGDRFKDLEICSLAVKCTELGLTMTTAIAIEDVRREVKILRASSSGAPAQTVSSGEQTYTSSGEAQQSYPPGVQSQNSAPSPSVPTYVYGNFVTSNALHHLRRILLMVRMQNMRISWNWDRSSRVYGEATSDSCGLGELGNSKEEQIAQPVHFLDYMVYNSSHQAPLIVTVPRSDMLCAKIVKYYSLKRFVEETGKPLQEWAPAYDGANFCCSSGFQAVMLALGVCEKAFFGSKNLLQLYESEG</sequence>
<dbReference type="AlphaFoldDB" id="A0A2G3A4J8"/>
<dbReference type="Proteomes" id="UP000222542">
    <property type="component" value="Unassembled WGS sequence"/>
</dbReference>
<evidence type="ECO:0000256" key="1">
    <source>
        <dbReference type="SAM" id="MobiDB-lite"/>
    </source>
</evidence>
<dbReference type="PANTHER" id="PTHR46779:SF1">
    <property type="entry name" value="BETA-1,6-GALACTOSYLTRANSFERASE GALT29A"/>
    <property type="match status" value="1"/>
</dbReference>
<proteinExistence type="predicted"/>
<comment type="caution">
    <text evidence="2">The sequence shown here is derived from an EMBL/GenBank/DDBJ whole genome shotgun (WGS) entry which is preliminary data.</text>
</comment>
<evidence type="ECO:0000313" key="3">
    <source>
        <dbReference type="Proteomes" id="UP000222542"/>
    </source>
</evidence>
<evidence type="ECO:0000313" key="2">
    <source>
        <dbReference type="EMBL" id="PHT89111.1"/>
    </source>
</evidence>
<feature type="region of interest" description="Disordered" evidence="1">
    <location>
        <begin position="58"/>
        <end position="91"/>
    </location>
</feature>
<keyword evidence="3" id="KW-1185">Reference proteome</keyword>
<dbReference type="STRING" id="4072.A0A2G3A4J8"/>